<dbReference type="PROSITE" id="PS00154">
    <property type="entry name" value="ATPASE_E1_E2"/>
    <property type="match status" value="1"/>
</dbReference>
<evidence type="ECO:0000313" key="14">
    <source>
        <dbReference type="EMBL" id="KAG0657934.1"/>
    </source>
</evidence>
<reference evidence="14 15" key="1">
    <citation type="submission" date="2020-11" db="EMBL/GenBank/DDBJ databases">
        <title>Kefir isolates.</title>
        <authorList>
            <person name="Marcisauskas S."/>
            <person name="Kim Y."/>
            <person name="Blasche S."/>
        </authorList>
    </citation>
    <scope>NUCLEOTIDE SEQUENCE [LARGE SCALE GENOMIC DNA]</scope>
    <source>
        <strain evidence="14 15">OG2</strain>
    </source>
</reference>
<keyword evidence="9 11" id="KW-1133">Transmembrane helix</keyword>
<feature type="compositionally biased region" description="Basic and acidic residues" evidence="12">
    <location>
        <begin position="1"/>
        <end position="11"/>
    </location>
</feature>
<feature type="transmembrane region" description="Helical" evidence="11">
    <location>
        <begin position="232"/>
        <end position="251"/>
    </location>
</feature>
<evidence type="ECO:0000256" key="2">
    <source>
        <dbReference type="ARBA" id="ARBA00004127"/>
    </source>
</evidence>
<feature type="transmembrane region" description="Helical" evidence="11">
    <location>
        <begin position="853"/>
        <end position="873"/>
    </location>
</feature>
<dbReference type="InterPro" id="IPR008250">
    <property type="entry name" value="ATPase_P-typ_transduc_dom_A_sf"/>
</dbReference>
<dbReference type="FunFam" id="2.70.150.10:FF:000042">
    <property type="entry name" value="Plasma membrane ATPase"/>
    <property type="match status" value="1"/>
</dbReference>
<feature type="transmembrane region" description="Helical" evidence="11">
    <location>
        <begin position="782"/>
        <end position="806"/>
    </location>
</feature>
<evidence type="ECO:0000313" key="15">
    <source>
        <dbReference type="Proteomes" id="UP000750334"/>
    </source>
</evidence>
<keyword evidence="10 11" id="KW-0472">Membrane</keyword>
<feature type="transmembrane region" description="Helical" evidence="11">
    <location>
        <begin position="919"/>
        <end position="940"/>
    </location>
</feature>
<name>A0A9P7B4B8_MAUEX</name>
<dbReference type="SUPFAM" id="SSF56784">
    <property type="entry name" value="HAD-like"/>
    <property type="match status" value="1"/>
</dbReference>
<keyword evidence="4" id="KW-0597">Phosphoprotein</keyword>
<keyword evidence="11" id="KW-0813">Transport</keyword>
<dbReference type="CDD" id="cd02076">
    <property type="entry name" value="P-type_ATPase_H"/>
    <property type="match status" value="1"/>
</dbReference>
<dbReference type="Pfam" id="PF00702">
    <property type="entry name" value="Hydrolase"/>
    <property type="match status" value="1"/>
</dbReference>
<dbReference type="PRINTS" id="PR00119">
    <property type="entry name" value="CATATPASE"/>
</dbReference>
<keyword evidence="11" id="KW-0375">Hydrogen ion transport</keyword>
<dbReference type="Gene3D" id="3.40.1110.10">
    <property type="entry name" value="Calcium-transporting ATPase, cytoplasmic domain N"/>
    <property type="match status" value="1"/>
</dbReference>
<dbReference type="InterPro" id="IPR004014">
    <property type="entry name" value="ATPase_P-typ_cation-transptr_N"/>
</dbReference>
<evidence type="ECO:0000259" key="13">
    <source>
        <dbReference type="SMART" id="SM00831"/>
    </source>
</evidence>
<evidence type="ECO:0000256" key="4">
    <source>
        <dbReference type="ARBA" id="ARBA00022553"/>
    </source>
</evidence>
<evidence type="ECO:0000256" key="1">
    <source>
        <dbReference type="ARBA" id="ARBA00003417"/>
    </source>
</evidence>
<dbReference type="PRINTS" id="PR00120">
    <property type="entry name" value="HATPASE"/>
</dbReference>
<dbReference type="AlphaFoldDB" id="A0A9P7B4B8"/>
<evidence type="ECO:0000256" key="7">
    <source>
        <dbReference type="ARBA" id="ARBA00022840"/>
    </source>
</evidence>
<dbReference type="Proteomes" id="UP000750334">
    <property type="component" value="Unassembled WGS sequence"/>
</dbReference>
<comment type="catalytic activity">
    <reaction evidence="11">
        <text>ATP + H2O + H(+)(in) = ADP + phosphate + 2 H(+)(out)</text>
        <dbReference type="Rhea" id="RHEA:20852"/>
        <dbReference type="ChEBI" id="CHEBI:15377"/>
        <dbReference type="ChEBI" id="CHEBI:15378"/>
        <dbReference type="ChEBI" id="CHEBI:30616"/>
        <dbReference type="ChEBI" id="CHEBI:43474"/>
        <dbReference type="ChEBI" id="CHEBI:456216"/>
        <dbReference type="EC" id="7.1.2.1"/>
    </reaction>
</comment>
<dbReference type="EC" id="7.1.2.1" evidence="11"/>
<dbReference type="GO" id="GO:0120029">
    <property type="term" value="P:proton export across plasma membrane"/>
    <property type="evidence" value="ECO:0007669"/>
    <property type="project" value="UniProtKB-UniRule"/>
</dbReference>
<comment type="subcellular location">
    <subcellularLocation>
        <location evidence="11">Cell membrane</location>
        <topology evidence="11">Multi-pass membrane protein</topology>
    </subcellularLocation>
    <subcellularLocation>
        <location evidence="2">Endomembrane system</location>
        <topology evidence="2">Multi-pass membrane protein</topology>
    </subcellularLocation>
</comment>
<feature type="compositionally biased region" description="Low complexity" evidence="12">
    <location>
        <begin position="118"/>
        <end position="128"/>
    </location>
</feature>
<dbReference type="FunFam" id="3.40.50.1000:FF:000008">
    <property type="entry name" value="Plasma membrane ATPase"/>
    <property type="match status" value="1"/>
</dbReference>
<organism evidence="14 15">
    <name type="scientific">Maudiozyma exigua</name>
    <name type="common">Yeast</name>
    <name type="synonym">Kazachstania exigua</name>
    <dbReference type="NCBI Taxonomy" id="34358"/>
    <lineage>
        <taxon>Eukaryota</taxon>
        <taxon>Fungi</taxon>
        <taxon>Dikarya</taxon>
        <taxon>Ascomycota</taxon>
        <taxon>Saccharomycotina</taxon>
        <taxon>Saccharomycetes</taxon>
        <taxon>Saccharomycetales</taxon>
        <taxon>Saccharomycetaceae</taxon>
        <taxon>Maudiozyma</taxon>
    </lineage>
</organism>
<proteinExistence type="inferred from homology"/>
<dbReference type="Gene3D" id="3.40.50.1000">
    <property type="entry name" value="HAD superfamily/HAD-like"/>
    <property type="match status" value="1"/>
</dbReference>
<evidence type="ECO:0000256" key="10">
    <source>
        <dbReference type="ARBA" id="ARBA00023136"/>
    </source>
</evidence>
<feature type="transmembrane region" description="Helical" evidence="11">
    <location>
        <begin position="420"/>
        <end position="445"/>
    </location>
</feature>
<keyword evidence="15" id="KW-1185">Reference proteome</keyword>
<feature type="region of interest" description="Disordered" evidence="12">
    <location>
        <begin position="1"/>
        <end position="133"/>
    </location>
</feature>
<feature type="compositionally biased region" description="Low complexity" evidence="12">
    <location>
        <begin position="40"/>
        <end position="69"/>
    </location>
</feature>
<dbReference type="InterPro" id="IPR023298">
    <property type="entry name" value="ATPase_P-typ_TM_dom_sf"/>
</dbReference>
<dbReference type="InterPro" id="IPR006534">
    <property type="entry name" value="P-type_ATPase_IIIA"/>
</dbReference>
<evidence type="ECO:0000256" key="8">
    <source>
        <dbReference type="ARBA" id="ARBA00022967"/>
    </source>
</evidence>
<feature type="compositionally biased region" description="Polar residues" evidence="12">
    <location>
        <begin position="70"/>
        <end position="85"/>
    </location>
</feature>
<keyword evidence="7 11" id="KW-0067">ATP-binding</keyword>
<dbReference type="FunFam" id="3.40.1110.10:FF:000005">
    <property type="entry name" value="Plasma membrane ATPase"/>
    <property type="match status" value="1"/>
</dbReference>
<dbReference type="Pfam" id="PF00122">
    <property type="entry name" value="E1-E2_ATPase"/>
    <property type="match status" value="1"/>
</dbReference>
<dbReference type="PANTHER" id="PTHR42861">
    <property type="entry name" value="CALCIUM-TRANSPORTING ATPASE"/>
    <property type="match status" value="1"/>
</dbReference>
<dbReference type="OrthoDB" id="116380at2759"/>
<keyword evidence="6 11" id="KW-0547">Nucleotide-binding</keyword>
<dbReference type="Pfam" id="PF00690">
    <property type="entry name" value="Cation_ATPase_N"/>
    <property type="match status" value="1"/>
</dbReference>
<dbReference type="InterPro" id="IPR018303">
    <property type="entry name" value="ATPase_P-typ_P_site"/>
</dbReference>
<dbReference type="NCBIfam" id="TIGR01494">
    <property type="entry name" value="ATPase_P-type"/>
    <property type="match status" value="3"/>
</dbReference>
<comment type="similarity">
    <text evidence="3 11">Belongs to the cation transport ATPase (P-type) (TC 3.A.3) family. Type IIIA subfamily.</text>
</comment>
<dbReference type="GO" id="GO:0016887">
    <property type="term" value="F:ATP hydrolysis activity"/>
    <property type="evidence" value="ECO:0007669"/>
    <property type="project" value="InterPro"/>
</dbReference>
<dbReference type="SFLD" id="SFLDF00027">
    <property type="entry name" value="p-type_atpase"/>
    <property type="match status" value="1"/>
</dbReference>
<protein>
    <recommendedName>
        <fullName evidence="11">Plasma membrane ATPase</fullName>
        <ecNumber evidence="11">7.1.2.1</ecNumber>
    </recommendedName>
</protein>
<dbReference type="SMART" id="SM00831">
    <property type="entry name" value="Cation_ATPase_N"/>
    <property type="match status" value="1"/>
</dbReference>
<accession>A0A9P7B4B8</accession>
<evidence type="ECO:0000256" key="12">
    <source>
        <dbReference type="SAM" id="MobiDB-lite"/>
    </source>
</evidence>
<dbReference type="EMBL" id="PUHR01000224">
    <property type="protein sequence ID" value="KAG0657934.1"/>
    <property type="molecule type" value="Genomic_DNA"/>
</dbReference>
<dbReference type="Gene3D" id="2.70.150.10">
    <property type="entry name" value="Calcium-transporting ATPase, cytoplasmic transduction domain A"/>
    <property type="match status" value="1"/>
</dbReference>
<keyword evidence="8 11" id="KW-1278">Translocase</keyword>
<dbReference type="GO" id="GO:0012505">
    <property type="term" value="C:endomembrane system"/>
    <property type="evidence" value="ECO:0007669"/>
    <property type="project" value="UniProtKB-SubCell"/>
</dbReference>
<dbReference type="InterPro" id="IPR044492">
    <property type="entry name" value="P_typ_ATPase_HD_dom"/>
</dbReference>
<feature type="transmembrane region" description="Helical" evidence="11">
    <location>
        <begin position="380"/>
        <end position="400"/>
    </location>
</feature>
<comment type="function">
    <text evidence="1">The plasma membrane ATPase of plants and fungi is a hydrogen ion pump. The proton gradient it generates drives the active transport of nutrients by H(+)-symport. The resulting external acidification and/or internal alkinization may mediate growth responses.</text>
</comment>
<sequence>MSDNSEIHAHSSTDGQPPNTGRGTTETFVGATDDTTIHQTTSIPPTAAAAATDAANVASNNSHNVASSNTGFNHSTSGASANSNIVRRDTQSEDSSPIDSFTEEVSNAFSLTDEGGDNSSVTSANNSESSDEDDIDALIDELQSDHDIESDSKFEDGRAAHGPRVVPDEMLQTDQKYGLTMSDVFQRRKKFGQNQMTEENESLIVKFLMFFVGPIQFVMEAAAILAAGLSDWVDFGVICGLLMLNAGVGFIQEFQAGSIVAELKKTLANTAIVLREGELMEIPSNEIVPGDVLHLDDGTIIPADGRILTEGCYLQIDQSAITGESLAADKHYGDQVFSSSTVKRGEAFVVVTSIGDNTFVGRAAALVNKASSDKGHFTEVLNGIGIILLVLVIVTLLVIWTASFYRTKPIVTVLRYTLGITIIGVPVGLPAVVTTTMAVGAAYLAKKQAIVQKLSAIESLAGVEILCSDKTGTLTKNKLSLHHPYTLEGVSPDDLMLTACLASSRKVKGLDAIDKAFLKALVQFPTAKNMLTKFKVLEFHPFDPVAKRVTAVVQSPAGEKIVCMKGAPLFVLKAVEEEHNIPEEIMEDYQTKVAELASRGFRTLGVARKRQGENWEVLGVMPCMDPPRDDTAQTITEARRLGLRIKMLTGDAVGIAKETCRQLGLGENIYNAERLGLGESESGIGMTGSELADFVENADGFAEVFPQHKYKVVDILQKRGSLVAMTGDGVNDAPSLKKADTGIAVEGATDAARSAADIVFLAPGLSAIIDALKTSRQIFHRMYAYVVYRIALSLHLEIFFGLWIAILDNTLSIELIVFIAIFADVATLAIAYDRAQYAMSPVKWNLPRLWGMSIILGIILAIGSWICVTTMFLPKGGIIQNFGSIDGVMFLQISLTENWLIFITRAVGPFWSSMPSWQLSGAVFAVDIIATIFCLFGWWSQNWNDIVTVVRVWIWSFGVFCVLGGAYFLISGSEVFDRIMNGKSIRKEKLSGRVLEDFRMAMRRISTEHEKRE</sequence>
<dbReference type="SUPFAM" id="SSF81653">
    <property type="entry name" value="Calcium ATPase, transduction domain A"/>
    <property type="match status" value="1"/>
</dbReference>
<dbReference type="GO" id="GO:0005524">
    <property type="term" value="F:ATP binding"/>
    <property type="evidence" value="ECO:0007669"/>
    <property type="project" value="UniProtKB-UniRule"/>
</dbReference>
<evidence type="ECO:0000256" key="5">
    <source>
        <dbReference type="ARBA" id="ARBA00022692"/>
    </source>
</evidence>
<keyword evidence="11" id="KW-0460">Magnesium</keyword>
<dbReference type="InterPro" id="IPR059000">
    <property type="entry name" value="ATPase_P-type_domA"/>
</dbReference>
<feature type="transmembrane region" description="Helical" evidence="11">
    <location>
        <begin position="952"/>
        <end position="970"/>
    </location>
</feature>
<dbReference type="InterPro" id="IPR001757">
    <property type="entry name" value="P_typ_ATPase"/>
</dbReference>
<dbReference type="InterPro" id="IPR036412">
    <property type="entry name" value="HAD-like_sf"/>
</dbReference>
<keyword evidence="11" id="KW-0406">Ion transport</keyword>
<dbReference type="GO" id="GO:0008553">
    <property type="term" value="F:P-type proton-exporting transporter activity"/>
    <property type="evidence" value="ECO:0007669"/>
    <property type="project" value="UniProtKB-UniRule"/>
</dbReference>
<evidence type="ECO:0000256" key="9">
    <source>
        <dbReference type="ARBA" id="ARBA00022989"/>
    </source>
</evidence>
<dbReference type="SFLD" id="SFLDS00003">
    <property type="entry name" value="Haloacid_Dehalogenase"/>
    <property type="match status" value="1"/>
</dbReference>
<evidence type="ECO:0000256" key="6">
    <source>
        <dbReference type="ARBA" id="ARBA00022741"/>
    </source>
</evidence>
<feature type="transmembrane region" description="Helical" evidence="11">
    <location>
        <begin position="885"/>
        <end position="907"/>
    </location>
</feature>
<evidence type="ECO:0000256" key="3">
    <source>
        <dbReference type="ARBA" id="ARBA00008804"/>
    </source>
</evidence>
<comment type="caution">
    <text evidence="14">The sequence shown here is derived from an EMBL/GenBank/DDBJ whole genome shotgun (WGS) entry which is preliminary data.</text>
</comment>
<dbReference type="InterPro" id="IPR023299">
    <property type="entry name" value="ATPase_P-typ_cyto_dom_N"/>
</dbReference>
<feature type="transmembrane region" description="Helical" evidence="11">
    <location>
        <begin position="812"/>
        <end position="832"/>
    </location>
</feature>
<dbReference type="InterPro" id="IPR023214">
    <property type="entry name" value="HAD_sf"/>
</dbReference>
<keyword evidence="5 11" id="KW-0812">Transmembrane</keyword>
<gene>
    <name evidence="14" type="primary">PMA1_2</name>
    <name evidence="14" type="ORF">C6P45_002306</name>
</gene>
<feature type="transmembrane region" description="Helical" evidence="11">
    <location>
        <begin position="203"/>
        <end position="226"/>
    </location>
</feature>
<dbReference type="SUPFAM" id="SSF81665">
    <property type="entry name" value="Calcium ATPase, transmembrane domain M"/>
    <property type="match status" value="1"/>
</dbReference>
<dbReference type="GO" id="GO:0005886">
    <property type="term" value="C:plasma membrane"/>
    <property type="evidence" value="ECO:0007669"/>
    <property type="project" value="UniProtKB-SubCell"/>
</dbReference>
<dbReference type="SFLD" id="SFLDG00002">
    <property type="entry name" value="C1.7:_P-type_atpase_like"/>
    <property type="match status" value="1"/>
</dbReference>
<feature type="compositionally biased region" description="Polar residues" evidence="12">
    <location>
        <begin position="93"/>
        <end position="110"/>
    </location>
</feature>
<evidence type="ECO:0000256" key="11">
    <source>
        <dbReference type="RuleBase" id="RU362083"/>
    </source>
</evidence>
<dbReference type="NCBIfam" id="TIGR01647">
    <property type="entry name" value="ATPase-IIIA_H"/>
    <property type="match status" value="1"/>
</dbReference>
<dbReference type="Gene3D" id="1.20.1110.10">
    <property type="entry name" value="Calcium-transporting ATPase, transmembrane domain"/>
    <property type="match status" value="1"/>
</dbReference>
<feature type="domain" description="Cation-transporting P-type ATPase N-terminal" evidence="13">
    <location>
        <begin position="161"/>
        <end position="231"/>
    </location>
</feature>
<feature type="compositionally biased region" description="Polar residues" evidence="12">
    <location>
        <begin position="12"/>
        <end position="39"/>
    </location>
</feature>